<reference evidence="3" key="1">
    <citation type="journal article" date="2019" name="Int. J. Syst. Evol. Microbiol.">
        <title>The Global Catalogue of Microorganisms (GCM) 10K type strain sequencing project: providing services to taxonomists for standard genome sequencing and annotation.</title>
        <authorList>
            <consortium name="The Broad Institute Genomics Platform"/>
            <consortium name="The Broad Institute Genome Sequencing Center for Infectious Disease"/>
            <person name="Wu L."/>
            <person name="Ma J."/>
        </authorList>
    </citation>
    <scope>NUCLEOTIDE SEQUENCE [LARGE SCALE GENOMIC DNA]</scope>
    <source>
        <strain evidence="3">JCM 17906</strain>
    </source>
</reference>
<proteinExistence type="predicted"/>
<accession>A0ABP8RQU3</accession>
<feature type="compositionally biased region" description="Basic residues" evidence="1">
    <location>
        <begin position="76"/>
        <end position="86"/>
    </location>
</feature>
<dbReference type="Proteomes" id="UP001501598">
    <property type="component" value="Unassembled WGS sequence"/>
</dbReference>
<dbReference type="Pfam" id="PF20079">
    <property type="entry name" value="DUF6474"/>
    <property type="match status" value="1"/>
</dbReference>
<sequence>MARRRGTSGAPAKALAKAERKADRSARKVAARTAKTARKAEAKARRAAEQAGDRVSRAAGTALAAVEAVTSDKPGRRAVKKARKSAGKAQKALSKEAGTAAPKDLTPAQTRRFLAVGKAVAPLLLPYGIAAAGVARARWDDHRARQLGVPADQLGRFTGRGGALHARISRAGEALTEVEAAGTPEGRAFAKETRPRLADLAVAVRAAEQMPTPRRRTAFRAVAGELDRVEDALLEHLGLGSRPHT</sequence>
<dbReference type="RefSeq" id="WP_345415898.1">
    <property type="nucleotide sequence ID" value="NZ_BAABGT010000029.1"/>
</dbReference>
<evidence type="ECO:0000256" key="1">
    <source>
        <dbReference type="SAM" id="MobiDB-lite"/>
    </source>
</evidence>
<feature type="compositionally biased region" description="Basic and acidic residues" evidence="1">
    <location>
        <begin position="38"/>
        <end position="56"/>
    </location>
</feature>
<dbReference type="InterPro" id="IPR045522">
    <property type="entry name" value="DUF6474"/>
</dbReference>
<gene>
    <name evidence="2" type="ORF">GCM10023175_23360</name>
</gene>
<feature type="compositionally biased region" description="Basic and acidic residues" evidence="1">
    <location>
        <begin position="16"/>
        <end position="26"/>
    </location>
</feature>
<name>A0ABP8RQU3_9PSEU</name>
<organism evidence="2 3">
    <name type="scientific">Pseudonocardia xishanensis</name>
    <dbReference type="NCBI Taxonomy" id="630995"/>
    <lineage>
        <taxon>Bacteria</taxon>
        <taxon>Bacillati</taxon>
        <taxon>Actinomycetota</taxon>
        <taxon>Actinomycetes</taxon>
        <taxon>Pseudonocardiales</taxon>
        <taxon>Pseudonocardiaceae</taxon>
        <taxon>Pseudonocardia</taxon>
    </lineage>
</organism>
<feature type="region of interest" description="Disordered" evidence="1">
    <location>
        <begin position="1"/>
        <end position="57"/>
    </location>
</feature>
<comment type="caution">
    <text evidence="2">The sequence shown here is derived from an EMBL/GenBank/DDBJ whole genome shotgun (WGS) entry which is preliminary data.</text>
</comment>
<evidence type="ECO:0000313" key="2">
    <source>
        <dbReference type="EMBL" id="GAA4544714.1"/>
    </source>
</evidence>
<evidence type="ECO:0000313" key="3">
    <source>
        <dbReference type="Proteomes" id="UP001501598"/>
    </source>
</evidence>
<dbReference type="EMBL" id="BAABGT010000029">
    <property type="protein sequence ID" value="GAA4544714.1"/>
    <property type="molecule type" value="Genomic_DNA"/>
</dbReference>
<protein>
    <submittedName>
        <fullName evidence="2">Uncharacterized protein</fullName>
    </submittedName>
</protein>
<keyword evidence="3" id="KW-1185">Reference proteome</keyword>
<feature type="region of interest" description="Disordered" evidence="1">
    <location>
        <begin position="69"/>
        <end position="104"/>
    </location>
</feature>